<dbReference type="UniPathway" id="UPA00378"/>
<dbReference type="GO" id="GO:0005789">
    <property type="term" value="C:endoplasmic reticulum membrane"/>
    <property type="evidence" value="ECO:0007669"/>
    <property type="project" value="UniProtKB-SubCell"/>
</dbReference>
<dbReference type="PANTHER" id="PTHR10830">
    <property type="entry name" value="DOLICHYL-DIPHOSPHOOLIGOSACCHARIDE--PROTEIN GLYCOSYLTRANSFERASE 48 KDA SUBUNIT"/>
    <property type="match status" value="1"/>
</dbReference>
<feature type="signal peptide" evidence="1">
    <location>
        <begin position="1"/>
        <end position="20"/>
    </location>
</feature>
<sequence>MANLPMFLTLISLLPFLCYSFSPENPTDRRILVVLDDIGLKSSHSIFFKSLQTRGLELDFKLADDPKISLQRYGQYLYDGLILFSPTTERFGGSLDLGAILDFVDSGHDLIITTDASASGLIRSIATDCGVDLMSYAVSDTEGDHTLIASDDFIQSDVILGSTTIEAPVLYKGIGHSLNSANSLVLKVLSASPSAYSADPNSKLSSPPLLTGLAISLVSVVQTILGLRISLDKKELISVGRADIVEELASELGCLVGSLPSSYLGFPLVASYKSMVAWDGVEKRLHKRGLLESIDQWEVWGRKREGVEFSRSGGSPSFTRTFNDWEVDDVKGFLLRLHGKRVHGDEEDKVLWKETKSCKFIIKSLYNALELGISVSFLMKIIWNSWVQPKVSLFAWEAIWSGLGFAPQWSPVRVPQGHWRFTRSLTSGPRGISRGAQWVRLNKIVASEQWRKMLVIGKIVERGRGFSSWIKFGERCLVALLEGVEDCYKRKCRESFRRVCNESGKGYKLELRNNKPGRFLLCTTLCVEENVLLGFPRGKRFPRGLEDPCHQTKEHWGCSQPRPLEASKKFMQEGCEAMWIESKTKEVLSSLVSLKKCLVGVVGYSFKLFVGFRLVEILGLTFLGIEREENCNWKWLRPYVGCFREGACLNEVWARVLGLPMHLWGKDFFKRLDDACGGFIMVNMEIEERCHNPNSGQPMTLTVKGLTVRINLNLSWQSTSRP</sequence>
<gene>
    <name evidence="3" type="primary">OST48_1</name>
    <name evidence="3" type="ORF">CK203_050369</name>
</gene>
<comment type="similarity">
    <text evidence="1">Belongs to the DDOST 48 kDa subunit family.</text>
</comment>
<dbReference type="GO" id="GO:0016740">
    <property type="term" value="F:transferase activity"/>
    <property type="evidence" value="ECO:0007669"/>
    <property type="project" value="UniProtKB-KW"/>
</dbReference>
<keyword evidence="1" id="KW-0732">Signal</keyword>
<evidence type="ECO:0000313" key="3">
    <source>
        <dbReference type="EMBL" id="RVW73285.1"/>
    </source>
</evidence>
<dbReference type="GO" id="GO:0018279">
    <property type="term" value="P:protein N-linked glycosylation via asparagine"/>
    <property type="evidence" value="ECO:0007669"/>
    <property type="project" value="UniProtKB-UniRule"/>
</dbReference>
<evidence type="ECO:0000256" key="1">
    <source>
        <dbReference type="RuleBase" id="RU361142"/>
    </source>
</evidence>
<reference evidence="3 4" key="1">
    <citation type="journal article" date="2018" name="PLoS Genet.">
        <title>Population sequencing reveals clonal diversity and ancestral inbreeding in the grapevine cultivar Chardonnay.</title>
        <authorList>
            <person name="Roach M.J."/>
            <person name="Johnson D.L."/>
            <person name="Bohlmann J."/>
            <person name="van Vuuren H.J."/>
            <person name="Jones S.J."/>
            <person name="Pretorius I.S."/>
            <person name="Schmidt S.A."/>
            <person name="Borneman A.R."/>
        </authorList>
    </citation>
    <scope>NUCLEOTIDE SEQUENCE [LARGE SCALE GENOMIC DNA]</scope>
    <source>
        <strain evidence="4">cv. Chardonnay</strain>
        <tissue evidence="3">Leaf</tissue>
    </source>
</reference>
<dbReference type="InterPro" id="IPR055457">
    <property type="entry name" value="OST48_N"/>
</dbReference>
<comment type="subunit">
    <text evidence="1">Component of the oligosaccharyltransferase (OST) complex.</text>
</comment>
<proteinExistence type="inferred from homology"/>
<name>A0A438GM52_VITVI</name>
<dbReference type="EMBL" id="QGNW01000395">
    <property type="protein sequence ID" value="RVW73285.1"/>
    <property type="molecule type" value="Genomic_DNA"/>
</dbReference>
<evidence type="ECO:0000313" key="4">
    <source>
        <dbReference type="Proteomes" id="UP000288805"/>
    </source>
</evidence>
<dbReference type="PANTHER" id="PTHR10830:SF0">
    <property type="entry name" value="DOLICHYL-DIPHOSPHOOLIGOSACCHARIDE--PROTEIN GLYCOSYLTRANSFERASE 48 KDA SUBUNIT"/>
    <property type="match status" value="1"/>
</dbReference>
<protein>
    <recommendedName>
        <fullName evidence="1">Dolichyl-diphosphooligosaccharide--protein glycosyltransferase 48 kDa subunit</fullName>
        <shortName evidence="1">Oligosaccharyl transferase 48 kDa subunit</shortName>
    </recommendedName>
</protein>
<comment type="pathway">
    <text evidence="1">Protein modification; protein glycosylation.</text>
</comment>
<keyword evidence="3" id="KW-0808">Transferase</keyword>
<feature type="domain" description="OST48 N-terminal" evidence="2">
    <location>
        <begin position="30"/>
        <end position="229"/>
    </location>
</feature>
<comment type="caution">
    <text evidence="3">The sequence shown here is derived from an EMBL/GenBank/DDBJ whole genome shotgun (WGS) entry which is preliminary data.</text>
</comment>
<feature type="chain" id="PRO_5018810953" description="Dolichyl-diphosphooligosaccharide--protein glycosyltransferase 48 kDa subunit" evidence="1">
    <location>
        <begin position="21"/>
        <end position="722"/>
    </location>
</feature>
<dbReference type="AlphaFoldDB" id="A0A438GM52"/>
<dbReference type="Pfam" id="PF03345">
    <property type="entry name" value="OST48_N"/>
    <property type="match status" value="1"/>
</dbReference>
<accession>A0A438GM52</accession>
<comment type="subcellular location">
    <subcellularLocation>
        <location evidence="1">Endoplasmic reticulum membrane</location>
        <topology evidence="1">Single-pass type I membrane protein</topology>
    </subcellularLocation>
</comment>
<dbReference type="InterPro" id="IPR005013">
    <property type="entry name" value="DDOST_48_kDa_subunit"/>
</dbReference>
<keyword evidence="1" id="KW-0256">Endoplasmic reticulum</keyword>
<comment type="function">
    <text evidence="1">Subunit of the oligosaccharyl transferase (OST) complex that catalyzes the initial transfer of a defined glycan (Glc(3)Man(9)GlcNAc(2) in eukaryotes) from the lipid carrier dolichol-pyrophosphate to an asparagine residue within an Asn-X-Ser/Thr consensus motif in nascent polypeptide chains, the first step in protein N-glycosylation. N-glycosylation occurs cotranslationally and the complex associates with the Sec61 complex at the channel-forming translocon complex that mediates protein translocation across the endoplasmic reticulum (ER).</text>
</comment>
<organism evidence="3 4">
    <name type="scientific">Vitis vinifera</name>
    <name type="common">Grape</name>
    <dbReference type="NCBI Taxonomy" id="29760"/>
    <lineage>
        <taxon>Eukaryota</taxon>
        <taxon>Viridiplantae</taxon>
        <taxon>Streptophyta</taxon>
        <taxon>Embryophyta</taxon>
        <taxon>Tracheophyta</taxon>
        <taxon>Spermatophyta</taxon>
        <taxon>Magnoliopsida</taxon>
        <taxon>eudicotyledons</taxon>
        <taxon>Gunneridae</taxon>
        <taxon>Pentapetalae</taxon>
        <taxon>rosids</taxon>
        <taxon>Vitales</taxon>
        <taxon>Vitaceae</taxon>
        <taxon>Viteae</taxon>
        <taxon>Vitis</taxon>
    </lineage>
</organism>
<dbReference type="Proteomes" id="UP000288805">
    <property type="component" value="Unassembled WGS sequence"/>
</dbReference>
<evidence type="ECO:0000259" key="2">
    <source>
        <dbReference type="Pfam" id="PF03345"/>
    </source>
</evidence>